<keyword evidence="2" id="KW-1185">Reference proteome</keyword>
<evidence type="ECO:0000313" key="1">
    <source>
        <dbReference type="EMBL" id="KJY82427.1"/>
    </source>
</evidence>
<organism evidence="1 2">
    <name type="scientific">Vibrio galatheae</name>
    <dbReference type="NCBI Taxonomy" id="579748"/>
    <lineage>
        <taxon>Bacteria</taxon>
        <taxon>Pseudomonadati</taxon>
        <taxon>Pseudomonadota</taxon>
        <taxon>Gammaproteobacteria</taxon>
        <taxon>Vibrionales</taxon>
        <taxon>Vibrionaceae</taxon>
        <taxon>Vibrio</taxon>
    </lineage>
</organism>
<dbReference type="AlphaFoldDB" id="A0A0F4NH55"/>
<dbReference type="OrthoDB" id="5816214at2"/>
<dbReference type="RefSeq" id="WP_045956262.1">
    <property type="nucleotide sequence ID" value="NZ_JXXV01000024.1"/>
</dbReference>
<reference evidence="1 2" key="1">
    <citation type="journal article" date="2015" name="BMC Genomics">
        <title>Genome mining reveals unlocked bioactive potential of marine Gram-negative bacteria.</title>
        <authorList>
            <person name="Machado H."/>
            <person name="Sonnenschein E.C."/>
            <person name="Melchiorsen J."/>
            <person name="Gram L."/>
        </authorList>
    </citation>
    <scope>NUCLEOTIDE SEQUENCE [LARGE SCALE GENOMIC DNA]</scope>
    <source>
        <strain evidence="1 2">S2757</strain>
    </source>
</reference>
<comment type="caution">
    <text evidence="1">The sequence shown here is derived from an EMBL/GenBank/DDBJ whole genome shotgun (WGS) entry which is preliminary data.</text>
</comment>
<dbReference type="PATRIC" id="fig|579748.3.peg.2797"/>
<proteinExistence type="predicted"/>
<dbReference type="EMBL" id="JXXV01000024">
    <property type="protein sequence ID" value="KJY82427.1"/>
    <property type="molecule type" value="Genomic_DNA"/>
</dbReference>
<gene>
    <name evidence="1" type="ORF">TW81_13525</name>
</gene>
<protein>
    <submittedName>
        <fullName evidence="1">Regulator</fullName>
    </submittedName>
</protein>
<name>A0A0F4NH55_9VIBR</name>
<accession>A0A0F4NH55</accession>
<evidence type="ECO:0000313" key="2">
    <source>
        <dbReference type="Proteomes" id="UP000033673"/>
    </source>
</evidence>
<dbReference type="Proteomes" id="UP000033673">
    <property type="component" value="Unassembled WGS sequence"/>
</dbReference>
<sequence length="123" mass="14314">MKYFQMTKNYIFRQFDCGLTVEETANLCFKSVRTVKKWDEGALIPPECKRLMRMYRRLELSPYDEWIGFSIENRKLKAPNGQAYTPQQILTGLGLIEISSELEIKTSTKLLKTARAISEIKGR</sequence>